<feature type="region of interest" description="Disordered" evidence="2">
    <location>
        <begin position="189"/>
        <end position="214"/>
    </location>
</feature>
<dbReference type="PANTHER" id="PTHR35391:SF5">
    <property type="entry name" value="DUF6590 DOMAIN-CONTAINING PROTEIN"/>
    <property type="match status" value="1"/>
</dbReference>
<dbReference type="OrthoDB" id="20872at2759"/>
<evidence type="ECO:0000313" key="4">
    <source>
        <dbReference type="Proteomes" id="UP000800235"/>
    </source>
</evidence>
<evidence type="ECO:0000256" key="2">
    <source>
        <dbReference type="SAM" id="MobiDB-lite"/>
    </source>
</evidence>
<feature type="coiled-coil region" evidence="1">
    <location>
        <begin position="11"/>
        <end position="59"/>
    </location>
</feature>
<accession>A0A9P4TWW3</accession>
<organism evidence="3 4">
    <name type="scientific">Tothia fuscella</name>
    <dbReference type="NCBI Taxonomy" id="1048955"/>
    <lineage>
        <taxon>Eukaryota</taxon>
        <taxon>Fungi</taxon>
        <taxon>Dikarya</taxon>
        <taxon>Ascomycota</taxon>
        <taxon>Pezizomycotina</taxon>
        <taxon>Dothideomycetes</taxon>
        <taxon>Pleosporomycetidae</taxon>
        <taxon>Venturiales</taxon>
        <taxon>Cylindrosympodiaceae</taxon>
        <taxon>Tothia</taxon>
    </lineage>
</organism>
<reference evidence="3" key="1">
    <citation type="journal article" date="2020" name="Stud. Mycol.">
        <title>101 Dothideomycetes genomes: a test case for predicting lifestyles and emergence of pathogens.</title>
        <authorList>
            <person name="Haridas S."/>
            <person name="Albert R."/>
            <person name="Binder M."/>
            <person name="Bloem J."/>
            <person name="Labutti K."/>
            <person name="Salamov A."/>
            <person name="Andreopoulos B."/>
            <person name="Baker S."/>
            <person name="Barry K."/>
            <person name="Bills G."/>
            <person name="Bluhm B."/>
            <person name="Cannon C."/>
            <person name="Castanera R."/>
            <person name="Culley D."/>
            <person name="Daum C."/>
            <person name="Ezra D."/>
            <person name="Gonzalez J."/>
            <person name="Henrissat B."/>
            <person name="Kuo A."/>
            <person name="Liang C."/>
            <person name="Lipzen A."/>
            <person name="Lutzoni F."/>
            <person name="Magnuson J."/>
            <person name="Mondo S."/>
            <person name="Nolan M."/>
            <person name="Ohm R."/>
            <person name="Pangilinan J."/>
            <person name="Park H.-J."/>
            <person name="Ramirez L."/>
            <person name="Alfaro M."/>
            <person name="Sun H."/>
            <person name="Tritt A."/>
            <person name="Yoshinaga Y."/>
            <person name="Zwiers L.-H."/>
            <person name="Turgeon B."/>
            <person name="Goodwin S."/>
            <person name="Spatafora J."/>
            <person name="Crous P."/>
            <person name="Grigoriev I."/>
        </authorList>
    </citation>
    <scope>NUCLEOTIDE SEQUENCE</scope>
    <source>
        <strain evidence="3">CBS 130266</strain>
    </source>
</reference>
<protein>
    <submittedName>
        <fullName evidence="3">Uncharacterized protein</fullName>
    </submittedName>
</protein>
<keyword evidence="4" id="KW-1185">Reference proteome</keyword>
<sequence>MQDRMTRRNLTERKEAHIEHLEAKLRDLEASIDSAAPWNESHNVKRESLRDELQEYRKGLGFDNLSRLERIPITNSLHQPPSAKTTLGHNVGIAGHLYQAAFDLFALITSKVKAVRSISKTEQRELLRVFQSLALWGEDHNLTSGELDSVLQDSTQLQKVTVATLRSVVKIVSQEHEVAQVLAQSRFVDRGNEEHSDSNSSDEDSSDSDQSESLNTKSLQMILPNLQRLLRCLHDLSTSIDSFSEVRDREQPSFANTTLADIQPYQYYANSIRERFPAAEAALVEAFGKANLLRHHHLQQLQAMYSESSAPMLILGVEDVISKQARSENMDSGYGTMRTASAYAPTITSSRGSSLVELGQSTYPPLPEQAKRGEPFDCVACGRRIIAKRKQEWRYVTAS</sequence>
<dbReference type="EMBL" id="MU007051">
    <property type="protein sequence ID" value="KAF2428945.1"/>
    <property type="molecule type" value="Genomic_DNA"/>
</dbReference>
<name>A0A9P4TWW3_9PEZI</name>
<evidence type="ECO:0000313" key="3">
    <source>
        <dbReference type="EMBL" id="KAF2428945.1"/>
    </source>
</evidence>
<dbReference type="PANTHER" id="PTHR35391">
    <property type="entry name" value="C2H2-TYPE DOMAIN-CONTAINING PROTEIN-RELATED"/>
    <property type="match status" value="1"/>
</dbReference>
<gene>
    <name evidence="3" type="ORF">EJ08DRAFT_307972</name>
</gene>
<comment type="caution">
    <text evidence="3">The sequence shown here is derived from an EMBL/GenBank/DDBJ whole genome shotgun (WGS) entry which is preliminary data.</text>
</comment>
<feature type="compositionally biased region" description="Acidic residues" evidence="2">
    <location>
        <begin position="200"/>
        <end position="210"/>
    </location>
</feature>
<evidence type="ECO:0000256" key="1">
    <source>
        <dbReference type="SAM" id="Coils"/>
    </source>
</evidence>
<proteinExistence type="predicted"/>
<dbReference type="Proteomes" id="UP000800235">
    <property type="component" value="Unassembled WGS sequence"/>
</dbReference>
<keyword evidence="1" id="KW-0175">Coiled coil</keyword>
<dbReference type="AlphaFoldDB" id="A0A9P4TWW3"/>